<proteinExistence type="predicted"/>
<dbReference type="AlphaFoldDB" id="A0A9Q3C1M5"/>
<organism evidence="1 2">
    <name type="scientific">Austropuccinia psidii MF-1</name>
    <dbReference type="NCBI Taxonomy" id="1389203"/>
    <lineage>
        <taxon>Eukaryota</taxon>
        <taxon>Fungi</taxon>
        <taxon>Dikarya</taxon>
        <taxon>Basidiomycota</taxon>
        <taxon>Pucciniomycotina</taxon>
        <taxon>Pucciniomycetes</taxon>
        <taxon>Pucciniales</taxon>
        <taxon>Sphaerophragmiaceae</taxon>
        <taxon>Austropuccinia</taxon>
    </lineage>
</organism>
<dbReference type="Proteomes" id="UP000765509">
    <property type="component" value="Unassembled WGS sequence"/>
</dbReference>
<keyword evidence="2" id="KW-1185">Reference proteome</keyword>
<comment type="caution">
    <text evidence="1">The sequence shown here is derived from an EMBL/GenBank/DDBJ whole genome shotgun (WGS) entry which is preliminary data.</text>
</comment>
<dbReference type="EMBL" id="AVOT02004546">
    <property type="protein sequence ID" value="MBW0476684.1"/>
    <property type="molecule type" value="Genomic_DNA"/>
</dbReference>
<gene>
    <name evidence="1" type="ORF">O181_016399</name>
</gene>
<evidence type="ECO:0000313" key="1">
    <source>
        <dbReference type="EMBL" id="MBW0476684.1"/>
    </source>
</evidence>
<reference evidence="1" key="1">
    <citation type="submission" date="2021-03" db="EMBL/GenBank/DDBJ databases">
        <title>Draft genome sequence of rust myrtle Austropuccinia psidii MF-1, a brazilian biotype.</title>
        <authorList>
            <person name="Quecine M.C."/>
            <person name="Pachon D.M.R."/>
            <person name="Bonatelli M.L."/>
            <person name="Correr F.H."/>
            <person name="Franceschini L.M."/>
            <person name="Leite T.F."/>
            <person name="Margarido G.R.A."/>
            <person name="Almeida C.A."/>
            <person name="Ferrarezi J.A."/>
            <person name="Labate C.A."/>
        </authorList>
    </citation>
    <scope>NUCLEOTIDE SEQUENCE</scope>
    <source>
        <strain evidence="1">MF-1</strain>
    </source>
</reference>
<evidence type="ECO:0000313" key="2">
    <source>
        <dbReference type="Proteomes" id="UP000765509"/>
    </source>
</evidence>
<protein>
    <submittedName>
        <fullName evidence="1">Uncharacterized protein</fullName>
    </submittedName>
</protein>
<name>A0A9Q3C1M5_9BASI</name>
<sequence length="85" mass="9601">MPEFSEPKFKDIHISDNELIQKVDFLAESLEHYARITKDIYPALSFDGSNFNAWSNSLIKPGPTTSCKHPIISHGPTWIHSSNTT</sequence>
<accession>A0A9Q3C1M5</accession>